<evidence type="ECO:0000313" key="2">
    <source>
        <dbReference type="EMBL" id="RNA21902.1"/>
    </source>
</evidence>
<evidence type="ECO:0000256" key="1">
    <source>
        <dbReference type="SAM" id="Phobius"/>
    </source>
</evidence>
<protein>
    <submittedName>
        <fullName evidence="2">Uncharacterized protein</fullName>
    </submittedName>
</protein>
<keyword evidence="1" id="KW-0812">Transmembrane</keyword>
<dbReference type="AlphaFoldDB" id="A0A3M7RE71"/>
<reference evidence="2 3" key="1">
    <citation type="journal article" date="2018" name="Sci. Rep.">
        <title>Genomic signatures of local adaptation to the degree of environmental predictability in rotifers.</title>
        <authorList>
            <person name="Franch-Gras L."/>
            <person name="Hahn C."/>
            <person name="Garcia-Roger E.M."/>
            <person name="Carmona M.J."/>
            <person name="Serra M."/>
            <person name="Gomez A."/>
        </authorList>
    </citation>
    <scope>NUCLEOTIDE SEQUENCE [LARGE SCALE GENOMIC DNA]</scope>
    <source>
        <strain evidence="2">HYR1</strain>
    </source>
</reference>
<gene>
    <name evidence="2" type="ORF">BpHYR1_020913</name>
</gene>
<keyword evidence="3" id="KW-1185">Reference proteome</keyword>
<dbReference type="Proteomes" id="UP000276133">
    <property type="component" value="Unassembled WGS sequence"/>
</dbReference>
<evidence type="ECO:0000313" key="3">
    <source>
        <dbReference type="Proteomes" id="UP000276133"/>
    </source>
</evidence>
<dbReference type="EMBL" id="REGN01003565">
    <property type="protein sequence ID" value="RNA21902.1"/>
    <property type="molecule type" value="Genomic_DNA"/>
</dbReference>
<feature type="transmembrane region" description="Helical" evidence="1">
    <location>
        <begin position="49"/>
        <end position="69"/>
    </location>
</feature>
<comment type="caution">
    <text evidence="2">The sequence shown here is derived from an EMBL/GenBank/DDBJ whole genome shotgun (WGS) entry which is preliminary data.</text>
</comment>
<keyword evidence="1" id="KW-0472">Membrane</keyword>
<sequence>MGDIILLIIFLNYRKKFKFLGYGYGAGSRVKIKDLLDKKILMKYPINSLFLFNLVPDFFLFYNFSVVIVDSAGKF</sequence>
<keyword evidence="1" id="KW-1133">Transmembrane helix</keyword>
<proteinExistence type="predicted"/>
<accession>A0A3M7RE71</accession>
<organism evidence="2 3">
    <name type="scientific">Brachionus plicatilis</name>
    <name type="common">Marine rotifer</name>
    <name type="synonym">Brachionus muelleri</name>
    <dbReference type="NCBI Taxonomy" id="10195"/>
    <lineage>
        <taxon>Eukaryota</taxon>
        <taxon>Metazoa</taxon>
        <taxon>Spiralia</taxon>
        <taxon>Gnathifera</taxon>
        <taxon>Rotifera</taxon>
        <taxon>Eurotatoria</taxon>
        <taxon>Monogononta</taxon>
        <taxon>Pseudotrocha</taxon>
        <taxon>Ploima</taxon>
        <taxon>Brachionidae</taxon>
        <taxon>Brachionus</taxon>
    </lineage>
</organism>
<name>A0A3M7RE71_BRAPC</name>